<dbReference type="EMBL" id="ATAX01000026">
    <property type="protein sequence ID" value="EWM53302.1"/>
    <property type="molecule type" value="Genomic_DNA"/>
</dbReference>
<dbReference type="PATRIC" id="fig|1341157.4.peg.2074"/>
<evidence type="ECO:0000313" key="2">
    <source>
        <dbReference type="Proteomes" id="UP000019365"/>
    </source>
</evidence>
<accession>W7UY43</accession>
<evidence type="ECO:0000313" key="1">
    <source>
        <dbReference type="EMBL" id="EWM53302.1"/>
    </source>
</evidence>
<organism evidence="1 2">
    <name type="scientific">Ruminococcus flavefaciens 007c</name>
    <dbReference type="NCBI Taxonomy" id="1341157"/>
    <lineage>
        <taxon>Bacteria</taxon>
        <taxon>Bacillati</taxon>
        <taxon>Bacillota</taxon>
        <taxon>Clostridia</taxon>
        <taxon>Eubacteriales</taxon>
        <taxon>Oscillospiraceae</taxon>
        <taxon>Ruminococcus</taxon>
    </lineage>
</organism>
<protein>
    <submittedName>
        <fullName evidence="1">Uncharacterized protein</fullName>
    </submittedName>
</protein>
<proteinExistence type="predicted"/>
<name>W7UY43_RUMFL</name>
<sequence length="131" mass="14167">MSTYTALTERSALPVNIGGTVIYCESFRISAARVMKEESTADGGTVLTNSAFRSSRLAFTGRVCITDDPEDIILGYNALVRSASGFGINYMGLSFSDCRMLSYTLEDKGGEWADVTVTVMTAEPVIREVTP</sequence>
<gene>
    <name evidence="1" type="ORF">RF007C_10040</name>
</gene>
<dbReference type="RefSeq" id="WP_037299620.1">
    <property type="nucleotide sequence ID" value="NZ_ATAX01000026.1"/>
</dbReference>
<keyword evidence="2" id="KW-1185">Reference proteome</keyword>
<comment type="caution">
    <text evidence="1">The sequence shown here is derived from an EMBL/GenBank/DDBJ whole genome shotgun (WGS) entry which is preliminary data.</text>
</comment>
<dbReference type="AlphaFoldDB" id="W7UY43"/>
<dbReference type="Proteomes" id="UP000019365">
    <property type="component" value="Unassembled WGS sequence"/>
</dbReference>
<dbReference type="OrthoDB" id="1822056at2"/>
<reference evidence="1 2" key="1">
    <citation type="journal article" date="2014" name="PLoS ONE">
        <title>Rumen cellulosomics: divergent fiber-degrading strategies revealed by comparative genome-wide analysis of six ruminococcal strains.</title>
        <authorList>
            <person name="Dassa B."/>
            <person name="Borovok I."/>
            <person name="Ruimy-Israeli V."/>
            <person name="Lamed R."/>
            <person name="Flint H.J."/>
            <person name="Duncan S.H."/>
            <person name="Henrissat B."/>
            <person name="Coutinho P."/>
            <person name="Morrison M."/>
            <person name="Mosoni P."/>
            <person name="Yeoman C.J."/>
            <person name="White B.A."/>
            <person name="Bayer E.A."/>
        </authorList>
    </citation>
    <scope>NUCLEOTIDE SEQUENCE [LARGE SCALE GENOMIC DNA]</scope>
    <source>
        <strain evidence="1 2">007c</strain>
    </source>
</reference>